<organism evidence="1 2">
    <name type="scientific">Orbilia ellipsospora</name>
    <dbReference type="NCBI Taxonomy" id="2528407"/>
    <lineage>
        <taxon>Eukaryota</taxon>
        <taxon>Fungi</taxon>
        <taxon>Dikarya</taxon>
        <taxon>Ascomycota</taxon>
        <taxon>Pezizomycotina</taxon>
        <taxon>Orbiliomycetes</taxon>
        <taxon>Orbiliales</taxon>
        <taxon>Orbiliaceae</taxon>
        <taxon>Orbilia</taxon>
    </lineage>
</organism>
<gene>
    <name evidence="1" type="ORF">TWF694_003296</name>
</gene>
<evidence type="ECO:0000313" key="2">
    <source>
        <dbReference type="Proteomes" id="UP001365542"/>
    </source>
</evidence>
<proteinExistence type="predicted"/>
<dbReference type="Proteomes" id="UP001365542">
    <property type="component" value="Unassembled WGS sequence"/>
</dbReference>
<reference evidence="1 2" key="1">
    <citation type="submission" date="2019-10" db="EMBL/GenBank/DDBJ databases">
        <authorList>
            <person name="Palmer J.M."/>
        </authorList>
    </citation>
    <scope>NUCLEOTIDE SEQUENCE [LARGE SCALE GENOMIC DNA]</scope>
    <source>
        <strain evidence="1 2">TWF694</strain>
    </source>
</reference>
<name>A0AAV9X2D1_9PEZI</name>
<evidence type="ECO:0000313" key="1">
    <source>
        <dbReference type="EMBL" id="KAK6532136.1"/>
    </source>
</evidence>
<dbReference type="AlphaFoldDB" id="A0AAV9X2D1"/>
<dbReference type="EMBL" id="JAVHJO010000012">
    <property type="protein sequence ID" value="KAK6532136.1"/>
    <property type="molecule type" value="Genomic_DNA"/>
</dbReference>
<keyword evidence="2" id="KW-1185">Reference proteome</keyword>
<sequence length="85" mass="9507">MPCSVDAWPPGPFAEWFENSPLEVILARWSDHVMGGRWFHGLFMSRKSGRRRKATNVSTIQRIRGAQIRPSYNDDAATASSSQGA</sequence>
<comment type="caution">
    <text evidence="1">The sequence shown here is derived from an EMBL/GenBank/DDBJ whole genome shotgun (WGS) entry which is preliminary data.</text>
</comment>
<accession>A0AAV9X2D1</accession>
<protein>
    <submittedName>
        <fullName evidence="1">Uncharacterized protein</fullName>
    </submittedName>
</protein>